<sequence length="60" mass="6596">PRHPPACSVGPACQHQPLGAFPRARVPERPVLSRSHSSSSSKMRLDSKVPFQPPVLERPM</sequence>
<organism evidence="2 3">
    <name type="scientific">Gulo gulo</name>
    <name type="common">Wolverine</name>
    <name type="synonym">Gluton</name>
    <dbReference type="NCBI Taxonomy" id="48420"/>
    <lineage>
        <taxon>Eukaryota</taxon>
        <taxon>Metazoa</taxon>
        <taxon>Chordata</taxon>
        <taxon>Craniata</taxon>
        <taxon>Vertebrata</taxon>
        <taxon>Euteleostomi</taxon>
        <taxon>Mammalia</taxon>
        <taxon>Eutheria</taxon>
        <taxon>Laurasiatheria</taxon>
        <taxon>Carnivora</taxon>
        <taxon>Caniformia</taxon>
        <taxon>Musteloidea</taxon>
        <taxon>Mustelidae</taxon>
        <taxon>Guloninae</taxon>
        <taxon>Gulo</taxon>
    </lineage>
</organism>
<accession>A0A9X9Q9Q6</accession>
<feature type="non-terminal residue" evidence="2">
    <location>
        <position position="1"/>
    </location>
</feature>
<dbReference type="AlphaFoldDB" id="A0A9X9Q9Q6"/>
<name>A0A9X9Q9Q6_GULGU</name>
<dbReference type="EMBL" id="CYRY02045618">
    <property type="protein sequence ID" value="VCX41123.1"/>
    <property type="molecule type" value="Genomic_DNA"/>
</dbReference>
<proteinExistence type="predicted"/>
<comment type="caution">
    <text evidence="2">The sequence shown here is derived from an EMBL/GenBank/DDBJ whole genome shotgun (WGS) entry which is preliminary data.</text>
</comment>
<feature type="region of interest" description="Disordered" evidence="1">
    <location>
        <begin position="1"/>
        <end position="60"/>
    </location>
</feature>
<dbReference type="Proteomes" id="UP000269945">
    <property type="component" value="Unassembled WGS sequence"/>
</dbReference>
<keyword evidence="3" id="KW-1185">Reference proteome</keyword>
<reference evidence="2 3" key="1">
    <citation type="submission" date="2018-10" db="EMBL/GenBank/DDBJ databases">
        <authorList>
            <person name="Ekblom R."/>
            <person name="Jareborg N."/>
        </authorList>
    </citation>
    <scope>NUCLEOTIDE SEQUENCE [LARGE SCALE GENOMIC DNA]</scope>
    <source>
        <tissue evidence="2">Muscle</tissue>
    </source>
</reference>
<evidence type="ECO:0000256" key="1">
    <source>
        <dbReference type="SAM" id="MobiDB-lite"/>
    </source>
</evidence>
<protein>
    <submittedName>
        <fullName evidence="2">Uncharacterized protein</fullName>
    </submittedName>
</protein>
<gene>
    <name evidence="2" type="ORF">BN2614_LOCUS2</name>
</gene>
<evidence type="ECO:0000313" key="3">
    <source>
        <dbReference type="Proteomes" id="UP000269945"/>
    </source>
</evidence>
<evidence type="ECO:0000313" key="2">
    <source>
        <dbReference type="EMBL" id="VCX41123.1"/>
    </source>
</evidence>